<sequence>MKFFLIVFFVSNILYGADAAKVVKLDERFAESKNCKACHMQLVKDWEESWHSNSHFDKDEYFRKSIKYYSRKTRKSLNGVKVECATCHNPRISVTSTDINYEIEAVLGLDKGSKVNKALKDDALHEGINCVVCHNIEKIHSDRDETYRGINRVTWTKSGLMSGPYDDAKSPYHSVEYRDFMGKNSNQLCFVCHANMSSVQGVMFTNMEEEFKSDGKQCVDCHMGPKRLGVASTLKIDDGKAKKRMIRKHGFKGAHDEEMIKNSLKLSAWQKGKDVVIMLKNPQPHNIPSGYGSREILIELDYTNGTETIKNEAISLTTYYKDRRGKATIAHLAKTMSKDMSIPARGKKVIKVKKAGGATSVRISVYYKLVNDEVHKLLKLKEKQWSKKMLITAKTLKLK</sequence>
<dbReference type="KEGG" id="sulg:FJR48_09290"/>
<evidence type="ECO:0000256" key="1">
    <source>
        <dbReference type="ARBA" id="ARBA00022729"/>
    </source>
</evidence>
<proteinExistence type="predicted"/>
<dbReference type="Gene3D" id="1.10.1130.10">
    <property type="entry name" value="Flavocytochrome C3, Chain A"/>
    <property type="match status" value="1"/>
</dbReference>
<keyword evidence="1" id="KW-0732">Signal</keyword>
<dbReference type="Pfam" id="PF13435">
    <property type="entry name" value="Cytochrome_C554"/>
    <property type="match status" value="1"/>
</dbReference>
<reference evidence="3 4" key="1">
    <citation type="submission" date="2019-09" db="EMBL/GenBank/DDBJ databases">
        <title>Sulfurimonas gotlandica sp. nov., a chemoautotrophic and psychrotolerant epsilonproteobacterium isolated from a pelagic redoxcline, and an emended description of the genus Sulfurimonas.</title>
        <authorList>
            <person name="Wang S."/>
            <person name="Jiang L."/>
            <person name="Shao S."/>
        </authorList>
    </citation>
    <scope>NUCLEOTIDE SEQUENCE [LARGE SCALE GENOMIC DNA]</scope>
    <source>
        <strain evidence="3 4">GYSZ_1</strain>
    </source>
</reference>
<dbReference type="AlphaFoldDB" id="A0A5P8P2H9"/>
<dbReference type="OrthoDB" id="9814800at2"/>
<evidence type="ECO:0000259" key="2">
    <source>
        <dbReference type="Pfam" id="PF13435"/>
    </source>
</evidence>
<dbReference type="GO" id="GO:0016491">
    <property type="term" value="F:oxidoreductase activity"/>
    <property type="evidence" value="ECO:0007669"/>
    <property type="project" value="TreeGrafter"/>
</dbReference>
<dbReference type="InterPro" id="IPR036280">
    <property type="entry name" value="Multihaem_cyt_sf"/>
</dbReference>
<accession>A0A5P8P2H9</accession>
<dbReference type="InterPro" id="IPR023155">
    <property type="entry name" value="Cyt_c-552/4"/>
</dbReference>
<protein>
    <recommendedName>
        <fullName evidence="2">Cytochrome c-552/4 domain-containing protein</fullName>
    </recommendedName>
</protein>
<dbReference type="InterPro" id="IPR051829">
    <property type="entry name" value="Multiheme_Cytochr_ET"/>
</dbReference>
<organism evidence="3 4">
    <name type="scientific">Sulfurimonas lithotrophica</name>
    <dbReference type="NCBI Taxonomy" id="2590022"/>
    <lineage>
        <taxon>Bacteria</taxon>
        <taxon>Pseudomonadati</taxon>
        <taxon>Campylobacterota</taxon>
        <taxon>Epsilonproteobacteria</taxon>
        <taxon>Campylobacterales</taxon>
        <taxon>Sulfurimonadaceae</taxon>
        <taxon>Sulfurimonas</taxon>
    </lineage>
</organism>
<feature type="domain" description="Cytochrome c-552/4" evidence="2">
    <location>
        <begin position="182"/>
        <end position="222"/>
    </location>
</feature>
<evidence type="ECO:0000313" key="4">
    <source>
        <dbReference type="Proteomes" id="UP000326944"/>
    </source>
</evidence>
<gene>
    <name evidence="3" type="ORF">FJR48_09290</name>
</gene>
<dbReference type="PANTHER" id="PTHR35038:SF6">
    <property type="entry name" value="SURFACE LOCALIZED DECAHEME CYTOCHROME C LIPOPROTEIN"/>
    <property type="match status" value="1"/>
</dbReference>
<name>A0A5P8P2H9_9BACT</name>
<dbReference type="PANTHER" id="PTHR35038">
    <property type="entry name" value="DISSIMILATORY SULFITE REDUCTASE SIRA"/>
    <property type="match status" value="1"/>
</dbReference>
<evidence type="ECO:0000313" key="3">
    <source>
        <dbReference type="EMBL" id="QFR49909.1"/>
    </source>
</evidence>
<dbReference type="RefSeq" id="WP_152307857.1">
    <property type="nucleotide sequence ID" value="NZ_CP043617.1"/>
</dbReference>
<dbReference type="Proteomes" id="UP000326944">
    <property type="component" value="Chromosome"/>
</dbReference>
<dbReference type="EMBL" id="CP043617">
    <property type="protein sequence ID" value="QFR49909.1"/>
    <property type="molecule type" value="Genomic_DNA"/>
</dbReference>
<dbReference type="SUPFAM" id="SSF48695">
    <property type="entry name" value="Multiheme cytochromes"/>
    <property type="match status" value="1"/>
</dbReference>
<keyword evidence="4" id="KW-1185">Reference proteome</keyword>